<dbReference type="PROSITE" id="PS50887">
    <property type="entry name" value="GGDEF"/>
    <property type="match status" value="1"/>
</dbReference>
<dbReference type="PROSITE" id="PS50883">
    <property type="entry name" value="EAL"/>
    <property type="match status" value="1"/>
</dbReference>
<dbReference type="Gene3D" id="3.20.20.450">
    <property type="entry name" value="EAL domain"/>
    <property type="match status" value="1"/>
</dbReference>
<keyword evidence="1" id="KW-1133">Transmembrane helix</keyword>
<dbReference type="Gene3D" id="3.30.70.270">
    <property type="match status" value="1"/>
</dbReference>
<evidence type="ECO:0000259" key="2">
    <source>
        <dbReference type="PROSITE" id="PS50883"/>
    </source>
</evidence>
<dbReference type="InterPro" id="IPR029787">
    <property type="entry name" value="Nucleotide_cyclase"/>
</dbReference>
<dbReference type="HOGENOM" id="CLU_000445_70_49_6"/>
<dbReference type="OrthoDB" id="1673646at2"/>
<keyword evidence="1" id="KW-0472">Membrane</keyword>
<dbReference type="SMART" id="SM00052">
    <property type="entry name" value="EAL"/>
    <property type="match status" value="1"/>
</dbReference>
<dbReference type="InterPro" id="IPR035919">
    <property type="entry name" value="EAL_sf"/>
</dbReference>
<dbReference type="Pfam" id="PF00563">
    <property type="entry name" value="EAL"/>
    <property type="match status" value="1"/>
</dbReference>
<protein>
    <submittedName>
        <fullName evidence="4">Uncharacterized protein</fullName>
    </submittedName>
</protein>
<evidence type="ECO:0000313" key="4">
    <source>
        <dbReference type="EMBL" id="KGE04582.1"/>
    </source>
</evidence>
<evidence type="ECO:0000256" key="1">
    <source>
        <dbReference type="SAM" id="Phobius"/>
    </source>
</evidence>
<dbReference type="InterPro" id="IPR050706">
    <property type="entry name" value="Cyclic-di-GMP_PDE-like"/>
</dbReference>
<reference evidence="4 5" key="1">
    <citation type="journal article" date="2014" name="Genome Announc.">
        <title>Genome Sequence of Gammaproteobacterial Pseudohaliea rubra Type Strain DSM 19751, Isolated from Coastal Seawater of the Mediterranean Sea.</title>
        <authorList>
            <person name="Spring S."/>
            <person name="Fiebig A."/>
            <person name="Riedel T."/>
            <person name="Goker M."/>
            <person name="Klenk H.P."/>
        </authorList>
    </citation>
    <scope>NUCLEOTIDE SEQUENCE [LARGE SCALE GENOMIC DNA]</scope>
    <source>
        <strain evidence="4 5">DSM 19751</strain>
    </source>
</reference>
<dbReference type="EMBL" id="AUVB01000023">
    <property type="protein sequence ID" value="KGE04582.1"/>
    <property type="molecule type" value="Genomic_DNA"/>
</dbReference>
<dbReference type="SUPFAM" id="SSF141868">
    <property type="entry name" value="EAL domain-like"/>
    <property type="match status" value="1"/>
</dbReference>
<dbReference type="CDD" id="cd01949">
    <property type="entry name" value="GGDEF"/>
    <property type="match status" value="1"/>
</dbReference>
<feature type="transmembrane region" description="Helical" evidence="1">
    <location>
        <begin position="157"/>
        <end position="178"/>
    </location>
</feature>
<name>A0A095VT32_9GAMM</name>
<dbReference type="InterPro" id="IPR000160">
    <property type="entry name" value="GGDEF_dom"/>
</dbReference>
<dbReference type="Proteomes" id="UP000029640">
    <property type="component" value="Unassembled WGS sequence"/>
</dbReference>
<accession>A0A095VT32</accession>
<dbReference type="AlphaFoldDB" id="A0A095VT32"/>
<feature type="transmembrane region" description="Helical" evidence="1">
    <location>
        <begin position="18"/>
        <end position="39"/>
    </location>
</feature>
<comment type="caution">
    <text evidence="4">The sequence shown here is derived from an EMBL/GenBank/DDBJ whole genome shotgun (WGS) entry which is preliminary data.</text>
</comment>
<dbReference type="SUPFAM" id="SSF55073">
    <property type="entry name" value="Nucleotide cyclase"/>
    <property type="match status" value="1"/>
</dbReference>
<sequence>MNTGLIQAELRGRICDRIILMSGPIMLIVASLIATGPVLVPGRPLATLFAVSGAVCLLLGAFRHRLSTTLKAVAFVMLALLLFVSTQLLFGRQAPPSTMGLVVVLFSIVFCRPGITLAIVAFLLGTTGFVQGTGLTLSPLAQPEYAATIRGSWTYKVIPLGLGVAYMAVIGGSLLGAYRRALSRLGASEASLEDALAARTSELQQALNVALEREQEMKRIAYRDELTGLLSRHRIDRFYDDLPEDESLAGLPHNVALVNLRDFSDINDTYGYAIGNIVLTEFAQRLLQACDRRDLVARLSADEFLVVLRWARAQGSLDEKLAYLQQQLDREIYVAGHAISLRCAIGVASYPEDGRDLSGLYRAARRAWARARSQGSHALAVFDPARDGRGEHRLAMIEELRGALVANAIHLQFQPIVRLDDMRVVAAEGLARWQPEDGALRSPAEFLPLVDESGQMQELNLRNLRQVTGLLDSWRADPDLAAIGLSFNLSARDLLDEAIVEQLDALGHGRANAPLGLTIEITESDVVSDMDALRDTIRRLRRRGLRFAIDDFGVGYSSLARLHQLEVDVVKLDGSFIAEIEQRQESRDLVRAVIDIAHKLGALVTAEYVQTAGQVALLRDMGCDFGQGSFVAQALPQVRFEHLVRQGRAPDTLKYQYC</sequence>
<dbReference type="Pfam" id="PF00990">
    <property type="entry name" value="GGDEF"/>
    <property type="match status" value="1"/>
</dbReference>
<dbReference type="PANTHER" id="PTHR33121">
    <property type="entry name" value="CYCLIC DI-GMP PHOSPHODIESTERASE PDEF"/>
    <property type="match status" value="1"/>
</dbReference>
<dbReference type="RefSeq" id="WP_035516312.1">
    <property type="nucleotide sequence ID" value="NZ_KN234764.1"/>
</dbReference>
<dbReference type="NCBIfam" id="TIGR00254">
    <property type="entry name" value="GGDEF"/>
    <property type="match status" value="1"/>
</dbReference>
<gene>
    <name evidence="4" type="ORF">HRUBRA_00741</name>
</gene>
<evidence type="ECO:0000259" key="3">
    <source>
        <dbReference type="PROSITE" id="PS50887"/>
    </source>
</evidence>
<feature type="transmembrane region" description="Helical" evidence="1">
    <location>
        <begin position="45"/>
        <end position="62"/>
    </location>
</feature>
<dbReference type="InterPro" id="IPR043128">
    <property type="entry name" value="Rev_trsase/Diguanyl_cyclase"/>
</dbReference>
<proteinExistence type="predicted"/>
<feature type="transmembrane region" description="Helical" evidence="1">
    <location>
        <begin position="102"/>
        <end position="124"/>
    </location>
</feature>
<keyword evidence="1" id="KW-0812">Transmembrane</keyword>
<dbReference type="SMART" id="SM00267">
    <property type="entry name" value="GGDEF"/>
    <property type="match status" value="1"/>
</dbReference>
<feature type="transmembrane region" description="Helical" evidence="1">
    <location>
        <begin position="69"/>
        <end position="90"/>
    </location>
</feature>
<dbReference type="GO" id="GO:0071111">
    <property type="term" value="F:cyclic-guanylate-specific phosphodiesterase activity"/>
    <property type="evidence" value="ECO:0007669"/>
    <property type="project" value="InterPro"/>
</dbReference>
<dbReference type="STRING" id="1265313.HRUBRA_00741"/>
<organism evidence="4 5">
    <name type="scientific">Pseudohaliea rubra DSM 19751</name>
    <dbReference type="NCBI Taxonomy" id="1265313"/>
    <lineage>
        <taxon>Bacteria</taxon>
        <taxon>Pseudomonadati</taxon>
        <taxon>Pseudomonadota</taxon>
        <taxon>Gammaproteobacteria</taxon>
        <taxon>Cellvibrionales</taxon>
        <taxon>Halieaceae</taxon>
        <taxon>Pseudohaliea</taxon>
    </lineage>
</organism>
<dbReference type="CDD" id="cd01948">
    <property type="entry name" value="EAL"/>
    <property type="match status" value="1"/>
</dbReference>
<feature type="domain" description="GGDEF" evidence="3">
    <location>
        <begin position="251"/>
        <end position="384"/>
    </location>
</feature>
<keyword evidence="5" id="KW-1185">Reference proteome</keyword>
<feature type="domain" description="EAL" evidence="2">
    <location>
        <begin position="393"/>
        <end position="648"/>
    </location>
</feature>
<evidence type="ECO:0000313" key="5">
    <source>
        <dbReference type="Proteomes" id="UP000029640"/>
    </source>
</evidence>
<dbReference type="PANTHER" id="PTHR33121:SF70">
    <property type="entry name" value="SIGNALING PROTEIN YKOW"/>
    <property type="match status" value="1"/>
</dbReference>
<dbReference type="eggNOG" id="COG5001">
    <property type="taxonomic scope" value="Bacteria"/>
</dbReference>
<dbReference type="InterPro" id="IPR001633">
    <property type="entry name" value="EAL_dom"/>
</dbReference>